<reference evidence="1 2" key="1">
    <citation type="submission" date="2020-04" db="EMBL/GenBank/DDBJ databases">
        <title>MicrobeNet Type strains.</title>
        <authorList>
            <person name="Nicholson A.C."/>
        </authorList>
    </citation>
    <scope>NUCLEOTIDE SEQUENCE [LARGE SCALE GENOMIC DNA]</scope>
    <source>
        <strain evidence="1 2">JCM 3332</strain>
    </source>
</reference>
<dbReference type="InterPro" id="IPR015286">
    <property type="entry name" value="Porin_fam_mycobact-type"/>
</dbReference>
<gene>
    <name evidence="1" type="ORF">HGA15_20010</name>
</gene>
<dbReference type="Pfam" id="PF09203">
    <property type="entry name" value="MspA"/>
    <property type="match status" value="1"/>
</dbReference>
<sequence>MNSTDPVTTGAVAAARLAGLGCAVAAAVGLLSAGAANADAFVPLPDGAEATSGATITRTGEHAVVSSSMAANGVGRVVWVSANITADVTATRIVEKAGPGTAPSNRPGTDNSWTHGASQVNTGYIVGCQVSISDTAISAGMSGNLSANGFGVNASGGLQMGPGEVKFVGVGKKSILEPGTYSLGYRDFEIQIQGCAGYAQARSYTVLELIGEYHSKVTLYGQPFSIG</sequence>
<protein>
    <submittedName>
        <fullName evidence="1">MspA family protein</fullName>
    </submittedName>
</protein>
<dbReference type="Proteomes" id="UP000570678">
    <property type="component" value="Unassembled WGS sequence"/>
</dbReference>
<dbReference type="EMBL" id="JAAXOT010000010">
    <property type="protein sequence ID" value="NKY58383.1"/>
    <property type="molecule type" value="Genomic_DNA"/>
</dbReference>
<organism evidence="1 2">
    <name type="scientific">Nocardia flavorosea</name>
    <dbReference type="NCBI Taxonomy" id="53429"/>
    <lineage>
        <taxon>Bacteria</taxon>
        <taxon>Bacillati</taxon>
        <taxon>Actinomycetota</taxon>
        <taxon>Actinomycetes</taxon>
        <taxon>Mycobacteriales</taxon>
        <taxon>Nocardiaceae</taxon>
        <taxon>Nocardia</taxon>
    </lineage>
</organism>
<dbReference type="Gene3D" id="2.60.40.1650">
    <property type="entry name" value="Porin MspA (Ig-like beta-sandwich domain)"/>
    <property type="match status" value="1"/>
</dbReference>
<evidence type="ECO:0000313" key="1">
    <source>
        <dbReference type="EMBL" id="NKY58383.1"/>
    </source>
</evidence>
<dbReference type="AlphaFoldDB" id="A0A846YHJ5"/>
<proteinExistence type="predicted"/>
<dbReference type="RefSeq" id="WP_062979487.1">
    <property type="nucleotide sequence ID" value="NZ_JAAXOT010000010.1"/>
</dbReference>
<evidence type="ECO:0000313" key="2">
    <source>
        <dbReference type="Proteomes" id="UP000570678"/>
    </source>
</evidence>
<name>A0A846YHJ5_9NOCA</name>
<comment type="caution">
    <text evidence="1">The sequence shown here is derived from an EMBL/GenBank/DDBJ whole genome shotgun (WGS) entry which is preliminary data.</text>
</comment>
<accession>A0A846YHJ5</accession>
<keyword evidence="2" id="KW-1185">Reference proteome</keyword>